<protein>
    <submittedName>
        <fullName evidence="1">Uncharacterized protein</fullName>
    </submittedName>
</protein>
<proteinExistence type="predicted"/>
<reference evidence="1" key="1">
    <citation type="journal article" date="2015" name="Nature">
        <title>Complex archaea that bridge the gap between prokaryotes and eukaryotes.</title>
        <authorList>
            <person name="Spang A."/>
            <person name="Saw J.H."/>
            <person name="Jorgensen S.L."/>
            <person name="Zaremba-Niedzwiedzka K."/>
            <person name="Martijn J."/>
            <person name="Lind A.E."/>
            <person name="van Eijk R."/>
            <person name="Schleper C."/>
            <person name="Guy L."/>
            <person name="Ettema T.J."/>
        </authorList>
    </citation>
    <scope>NUCLEOTIDE SEQUENCE</scope>
</reference>
<dbReference type="AlphaFoldDB" id="A0A0F9CDV1"/>
<name>A0A0F9CDV1_9ZZZZ</name>
<organism evidence="1">
    <name type="scientific">marine sediment metagenome</name>
    <dbReference type="NCBI Taxonomy" id="412755"/>
    <lineage>
        <taxon>unclassified sequences</taxon>
        <taxon>metagenomes</taxon>
        <taxon>ecological metagenomes</taxon>
    </lineage>
</organism>
<accession>A0A0F9CDV1</accession>
<dbReference type="EMBL" id="LAZR01033738">
    <property type="protein sequence ID" value="KKL47234.1"/>
    <property type="molecule type" value="Genomic_DNA"/>
</dbReference>
<gene>
    <name evidence="1" type="ORF">LCGC14_2337580</name>
</gene>
<evidence type="ECO:0000313" key="1">
    <source>
        <dbReference type="EMBL" id="KKL47234.1"/>
    </source>
</evidence>
<comment type="caution">
    <text evidence="1">The sequence shown here is derived from an EMBL/GenBank/DDBJ whole genome shotgun (WGS) entry which is preliminary data.</text>
</comment>
<sequence>MGLGDGLRDLVADVGVQTNDINSAAVTPAKLSLDVGRWATGGFVSGTNTWTGTAAFTVLQGIISVTAAAAGLITMGTTADADAVFACTSTLATTFASGAGLIALNAVVNVVTAQNCGIPSISATGSVIISASDSVAGTYFFFYIKTPT</sequence>